<reference evidence="1" key="1">
    <citation type="submission" date="2020-03" db="EMBL/GenBank/DDBJ databases">
        <title>The deep terrestrial virosphere.</title>
        <authorList>
            <person name="Holmfeldt K."/>
            <person name="Nilsson E."/>
            <person name="Simone D."/>
            <person name="Lopez-Fernandez M."/>
            <person name="Wu X."/>
            <person name="de Brujin I."/>
            <person name="Lundin D."/>
            <person name="Andersson A."/>
            <person name="Bertilsson S."/>
            <person name="Dopson M."/>
        </authorList>
    </citation>
    <scope>NUCLEOTIDE SEQUENCE</scope>
    <source>
        <strain evidence="2">MM171B01597</strain>
        <strain evidence="1">MM415A02499</strain>
    </source>
</reference>
<organism evidence="1">
    <name type="scientific">viral metagenome</name>
    <dbReference type="NCBI Taxonomy" id="1070528"/>
    <lineage>
        <taxon>unclassified sequences</taxon>
        <taxon>metagenomes</taxon>
        <taxon>organismal metagenomes</taxon>
    </lineage>
</organism>
<gene>
    <name evidence="2" type="ORF">MM171B01597_0008</name>
    <name evidence="1" type="ORF">MM415A02499_0003</name>
</gene>
<evidence type="ECO:0000313" key="2">
    <source>
        <dbReference type="EMBL" id="QJB01993.1"/>
    </source>
</evidence>
<proteinExistence type="predicted"/>
<evidence type="ECO:0000313" key="1">
    <source>
        <dbReference type="EMBL" id="QJA73058.1"/>
    </source>
</evidence>
<accession>A0A6M3JUK3</accession>
<name>A0A6M3JUK3_9ZZZZ</name>
<sequence length="63" mass="7500">MWQGEKMNDKEKIEFLLKLGSEWIRRSSLSNLDRTAYIFVTSLKEMGAMKEADELYKFYEEGN</sequence>
<protein>
    <submittedName>
        <fullName evidence="1">Uncharacterized protein</fullName>
    </submittedName>
</protein>
<dbReference type="EMBL" id="MT141999">
    <property type="protein sequence ID" value="QJA73058.1"/>
    <property type="molecule type" value="Genomic_DNA"/>
</dbReference>
<dbReference type="AlphaFoldDB" id="A0A6M3JUK3"/>
<dbReference type="EMBL" id="MT143750">
    <property type="protein sequence ID" value="QJB01993.1"/>
    <property type="molecule type" value="Genomic_DNA"/>
</dbReference>